<sequence length="186" mass="21705">MTKVALITGYKAYELGVFNQKHPAVNYIKTAILKQLVPLVEEGLEWVVISGQPGVELWAAEVVFQLQEYLPDLKLSVITPFLKQEEKWNENNKEWYESVLVQADHVDSVSRRPYEKPLQLKAANQFLIEKSDVLIILYDTEKEGSPRYFLEAAKQKQERKGYDIRMIGFHDLQLIVEEEEFNNQEF</sequence>
<dbReference type="InterPro" id="IPR010697">
    <property type="entry name" value="YspA"/>
</dbReference>
<dbReference type="Gene3D" id="3.40.50.450">
    <property type="match status" value="1"/>
</dbReference>
<dbReference type="EMBL" id="SLVV01000009">
    <property type="protein sequence ID" value="TCN23092.1"/>
    <property type="molecule type" value="Genomic_DNA"/>
</dbReference>
<accession>A0A4R2BAR4</accession>
<dbReference type="NCBIfam" id="NF010181">
    <property type="entry name" value="PRK13660.1"/>
    <property type="match status" value="1"/>
</dbReference>
<dbReference type="Pfam" id="PF06908">
    <property type="entry name" value="YpsA"/>
    <property type="match status" value="1"/>
</dbReference>
<name>A0A4R2BAR4_9BACI</name>
<keyword evidence="3" id="KW-1185">Reference proteome</keyword>
<proteinExistence type="inferred from homology"/>
<dbReference type="RefSeq" id="WP_132009037.1">
    <property type="nucleotide sequence ID" value="NZ_JABUHM010000008.1"/>
</dbReference>
<dbReference type="PANTHER" id="PTHR38440:SF1">
    <property type="entry name" value="UPF0398 PROTEIN SPR0331"/>
    <property type="match status" value="1"/>
</dbReference>
<dbReference type="PIRSF" id="PIRSF021290">
    <property type="entry name" value="DUF1273"/>
    <property type="match status" value="1"/>
</dbReference>
<reference evidence="2 3" key="1">
    <citation type="journal article" date="2015" name="Stand. Genomic Sci.">
        <title>Genomic Encyclopedia of Bacterial and Archaeal Type Strains, Phase III: the genomes of soil and plant-associated and newly described type strains.</title>
        <authorList>
            <person name="Whitman W.B."/>
            <person name="Woyke T."/>
            <person name="Klenk H.P."/>
            <person name="Zhou Y."/>
            <person name="Lilburn T.G."/>
            <person name="Beck B.J."/>
            <person name="De Vos P."/>
            <person name="Vandamme P."/>
            <person name="Eisen J.A."/>
            <person name="Garrity G."/>
            <person name="Hugenholtz P."/>
            <person name="Kyrpides N.C."/>
        </authorList>
    </citation>
    <scope>NUCLEOTIDE SEQUENCE [LARGE SCALE GENOMIC DNA]</scope>
    <source>
        <strain evidence="2 3">CV53</strain>
    </source>
</reference>
<dbReference type="AlphaFoldDB" id="A0A4R2BAR4"/>
<dbReference type="SUPFAM" id="SSF102405">
    <property type="entry name" value="MCP/YpsA-like"/>
    <property type="match status" value="1"/>
</dbReference>
<evidence type="ECO:0000256" key="1">
    <source>
        <dbReference type="HAMAP-Rule" id="MF_01575"/>
    </source>
</evidence>
<dbReference type="HAMAP" id="MF_01575">
    <property type="entry name" value="UPF0398"/>
    <property type="match status" value="1"/>
</dbReference>
<dbReference type="PANTHER" id="PTHR38440">
    <property type="entry name" value="UPF0398 PROTEIN YPSA"/>
    <property type="match status" value="1"/>
</dbReference>
<comment type="similarity">
    <text evidence="1">Belongs to the UPF0398 family.</text>
</comment>
<gene>
    <name evidence="2" type="ORF">EV146_109250</name>
</gene>
<evidence type="ECO:0000313" key="2">
    <source>
        <dbReference type="EMBL" id="TCN23092.1"/>
    </source>
</evidence>
<dbReference type="Proteomes" id="UP000295689">
    <property type="component" value="Unassembled WGS sequence"/>
</dbReference>
<evidence type="ECO:0000313" key="3">
    <source>
        <dbReference type="Proteomes" id="UP000295689"/>
    </source>
</evidence>
<comment type="caution">
    <text evidence="2">The sequence shown here is derived from an EMBL/GenBank/DDBJ whole genome shotgun (WGS) entry which is preliminary data.</text>
</comment>
<organism evidence="2 3">
    <name type="scientific">Mesobacillus foraminis</name>
    <dbReference type="NCBI Taxonomy" id="279826"/>
    <lineage>
        <taxon>Bacteria</taxon>
        <taxon>Bacillati</taxon>
        <taxon>Bacillota</taxon>
        <taxon>Bacilli</taxon>
        <taxon>Bacillales</taxon>
        <taxon>Bacillaceae</taxon>
        <taxon>Mesobacillus</taxon>
    </lineage>
</organism>
<protein>
    <recommendedName>
        <fullName evidence="1">UPF0398 protein EV146_109250</fullName>
    </recommendedName>
</protein>